<keyword evidence="2" id="KW-1185">Reference proteome</keyword>
<dbReference type="OMA" id="VCADRVP"/>
<dbReference type="AlphaFoldDB" id="A0A7N0UFX4"/>
<protein>
    <submittedName>
        <fullName evidence="1">Uncharacterized protein</fullName>
    </submittedName>
</protein>
<accession>A0A7N0UFX4</accession>
<reference evidence="1" key="1">
    <citation type="submission" date="2021-01" db="UniProtKB">
        <authorList>
            <consortium name="EnsemblPlants"/>
        </authorList>
    </citation>
    <scope>IDENTIFICATION</scope>
</reference>
<proteinExistence type="predicted"/>
<dbReference type="EnsemblPlants" id="Kaladp0062s0122.1.v1.1">
    <property type="protein sequence ID" value="Kaladp0062s0122.1.v1.1.CDS.1"/>
    <property type="gene ID" value="Kaladp0062s0122.v1.1"/>
</dbReference>
<name>A0A7N0UFX4_KALFE</name>
<sequence>MFRQAASRLALRSAKARSFSTDLSAAPSGDAASFIEGWKKVVPNIEPPKTPSAFMQPRPATPTAVPSKLTVNFVLPYASELSGKEVRKSFDLILPFGFWGSDLGFDGWVLEFTWWVWSHFI</sequence>
<evidence type="ECO:0000313" key="1">
    <source>
        <dbReference type="EnsemblPlants" id="Kaladp0062s0122.1.v1.1.CDS.1"/>
    </source>
</evidence>
<dbReference type="Gramene" id="Kaladp0062s0122.1.v1.1">
    <property type="protein sequence ID" value="Kaladp0062s0122.1.v1.1.CDS.1"/>
    <property type="gene ID" value="Kaladp0062s0122.v1.1"/>
</dbReference>
<evidence type="ECO:0000313" key="2">
    <source>
        <dbReference type="Proteomes" id="UP000594263"/>
    </source>
</evidence>
<dbReference type="Proteomes" id="UP000594263">
    <property type="component" value="Unplaced"/>
</dbReference>
<organism evidence="1 2">
    <name type="scientific">Kalanchoe fedtschenkoi</name>
    <name type="common">Lavender scallops</name>
    <name type="synonym">South American air plant</name>
    <dbReference type="NCBI Taxonomy" id="63787"/>
    <lineage>
        <taxon>Eukaryota</taxon>
        <taxon>Viridiplantae</taxon>
        <taxon>Streptophyta</taxon>
        <taxon>Embryophyta</taxon>
        <taxon>Tracheophyta</taxon>
        <taxon>Spermatophyta</taxon>
        <taxon>Magnoliopsida</taxon>
        <taxon>eudicotyledons</taxon>
        <taxon>Gunneridae</taxon>
        <taxon>Pentapetalae</taxon>
        <taxon>Saxifragales</taxon>
        <taxon>Crassulaceae</taxon>
        <taxon>Kalanchoe</taxon>
    </lineage>
</organism>